<dbReference type="AlphaFoldDB" id="A0AAN9G7V8"/>
<dbReference type="EMBL" id="JBAMIC010000012">
    <property type="protein sequence ID" value="KAK7098823.1"/>
    <property type="molecule type" value="Genomic_DNA"/>
</dbReference>
<organism evidence="2 3">
    <name type="scientific">Littorina saxatilis</name>
    <dbReference type="NCBI Taxonomy" id="31220"/>
    <lineage>
        <taxon>Eukaryota</taxon>
        <taxon>Metazoa</taxon>
        <taxon>Spiralia</taxon>
        <taxon>Lophotrochozoa</taxon>
        <taxon>Mollusca</taxon>
        <taxon>Gastropoda</taxon>
        <taxon>Caenogastropoda</taxon>
        <taxon>Littorinimorpha</taxon>
        <taxon>Littorinoidea</taxon>
        <taxon>Littorinidae</taxon>
        <taxon>Littorina</taxon>
    </lineage>
</organism>
<comment type="caution">
    <text evidence="2">The sequence shown here is derived from an EMBL/GenBank/DDBJ whole genome shotgun (WGS) entry which is preliminary data.</text>
</comment>
<protein>
    <submittedName>
        <fullName evidence="2">Uncharacterized protein</fullName>
    </submittedName>
</protein>
<evidence type="ECO:0000313" key="3">
    <source>
        <dbReference type="Proteomes" id="UP001374579"/>
    </source>
</evidence>
<sequence>MDEDQMEEEFAPERIEPFAKMSQMSMSAPEKDISIPVKFRRNVFDDGSVIPPPDEEEASVGVGQMFHKPARHMRAQPRVPYSAMNPEERRQAEMLDTAVARQQLLLRQQQEVMAYAHRQQVEQQAQRLVNNSLAVGTTSTTPVNKQLQPHAERQKLNNLLNEACLLAPQRPGVQQPMAMQGGMAWVPAQPVISSEGYYNQVSVLNNAPAGVVPPTAVPGSFSVMGQDELMQAVRKELKRIQQE</sequence>
<evidence type="ECO:0000313" key="2">
    <source>
        <dbReference type="EMBL" id="KAK7098823.1"/>
    </source>
</evidence>
<keyword evidence="3" id="KW-1185">Reference proteome</keyword>
<accession>A0AAN9G7V8</accession>
<gene>
    <name evidence="2" type="ORF">V1264_003051</name>
</gene>
<name>A0AAN9G7V8_9CAEN</name>
<feature type="compositionally biased region" description="Acidic residues" evidence="1">
    <location>
        <begin position="1"/>
        <end position="10"/>
    </location>
</feature>
<evidence type="ECO:0000256" key="1">
    <source>
        <dbReference type="SAM" id="MobiDB-lite"/>
    </source>
</evidence>
<feature type="region of interest" description="Disordered" evidence="1">
    <location>
        <begin position="1"/>
        <end position="32"/>
    </location>
</feature>
<dbReference type="Proteomes" id="UP001374579">
    <property type="component" value="Unassembled WGS sequence"/>
</dbReference>
<proteinExistence type="predicted"/>
<reference evidence="2 3" key="1">
    <citation type="submission" date="2024-02" db="EMBL/GenBank/DDBJ databases">
        <title>Chromosome-scale genome assembly of the rough periwinkle Littorina saxatilis.</title>
        <authorList>
            <person name="De Jode A."/>
            <person name="Faria R."/>
            <person name="Formenti G."/>
            <person name="Sims Y."/>
            <person name="Smith T.P."/>
            <person name="Tracey A."/>
            <person name="Wood J.M.D."/>
            <person name="Zagrodzka Z.B."/>
            <person name="Johannesson K."/>
            <person name="Butlin R.K."/>
            <person name="Leder E.H."/>
        </authorList>
    </citation>
    <scope>NUCLEOTIDE SEQUENCE [LARGE SCALE GENOMIC DNA]</scope>
    <source>
        <strain evidence="2">Snail1</strain>
        <tissue evidence="2">Muscle</tissue>
    </source>
</reference>